<reference evidence="2" key="2">
    <citation type="submission" date="2018-05" db="EMBL/GenBank/DDBJ databases">
        <title>OpunRS2 (Oryza punctata Reference Sequence Version 2).</title>
        <authorList>
            <person name="Zhang J."/>
            <person name="Kudrna D."/>
            <person name="Lee S."/>
            <person name="Talag J."/>
            <person name="Welchert J."/>
            <person name="Wing R.A."/>
        </authorList>
    </citation>
    <scope>NUCLEOTIDE SEQUENCE [LARGE SCALE GENOMIC DNA]</scope>
</reference>
<feature type="compositionally biased region" description="Basic and acidic residues" evidence="1">
    <location>
        <begin position="241"/>
        <end position="252"/>
    </location>
</feature>
<evidence type="ECO:0000313" key="2">
    <source>
        <dbReference type="EnsemblPlants" id="OPUNC01G05190.1"/>
    </source>
</evidence>
<organism evidence="2">
    <name type="scientific">Oryza punctata</name>
    <name type="common">Red rice</name>
    <dbReference type="NCBI Taxonomy" id="4537"/>
    <lineage>
        <taxon>Eukaryota</taxon>
        <taxon>Viridiplantae</taxon>
        <taxon>Streptophyta</taxon>
        <taxon>Embryophyta</taxon>
        <taxon>Tracheophyta</taxon>
        <taxon>Spermatophyta</taxon>
        <taxon>Magnoliopsida</taxon>
        <taxon>Liliopsida</taxon>
        <taxon>Poales</taxon>
        <taxon>Poaceae</taxon>
        <taxon>BOP clade</taxon>
        <taxon>Oryzoideae</taxon>
        <taxon>Oryzeae</taxon>
        <taxon>Oryzinae</taxon>
        <taxon>Oryza</taxon>
    </lineage>
</organism>
<dbReference type="HOGENOM" id="CLU_961026_0_0_1"/>
<sequence>MKWVCRKLNEMDQNGRIYMRGRYVPPWPFLRIRGPAFSGTLSKTLLHASRTSLNPVARVANCSLSLISLVRRSRLLNDLPRCFTHSAGKPPGESQTEKCDWSPLAATSARIVDDILPAKIRVPETAAWSNEGLQQGWQWQRTMKQKNLTMNTKARRVAPTHLLADRAREGGEGCLRAPFSPAAAREARRGEASLRLAAARSETAREVEPCSNQRGGATEERERRRGDVASRPSDANATHAASRDRELRDLGFGEKAPTQHFLRERSRSSTIQQREDDKKNLVLDASTNHL</sequence>
<keyword evidence="3" id="KW-1185">Reference proteome</keyword>
<feature type="compositionally biased region" description="Basic and acidic residues" evidence="1">
    <location>
        <begin position="261"/>
        <end position="281"/>
    </location>
</feature>
<dbReference type="EnsemblPlants" id="OPUNC01G05190.1">
    <property type="protein sequence ID" value="OPUNC01G05190.1"/>
    <property type="gene ID" value="OPUNC01G05190"/>
</dbReference>
<evidence type="ECO:0000313" key="3">
    <source>
        <dbReference type="Proteomes" id="UP000026962"/>
    </source>
</evidence>
<accession>A0A0E0JEY1</accession>
<protein>
    <submittedName>
        <fullName evidence="2">Uncharacterized protein</fullName>
    </submittedName>
</protein>
<dbReference type="Gramene" id="OPUNC01G05190.1">
    <property type="protein sequence ID" value="OPUNC01G05190.1"/>
    <property type="gene ID" value="OPUNC01G05190"/>
</dbReference>
<reference evidence="2" key="1">
    <citation type="submission" date="2015-04" db="UniProtKB">
        <authorList>
            <consortium name="EnsemblPlants"/>
        </authorList>
    </citation>
    <scope>IDENTIFICATION</scope>
</reference>
<dbReference type="AlphaFoldDB" id="A0A0E0JEY1"/>
<evidence type="ECO:0000256" key="1">
    <source>
        <dbReference type="SAM" id="MobiDB-lite"/>
    </source>
</evidence>
<feature type="compositionally biased region" description="Basic and acidic residues" evidence="1">
    <location>
        <begin position="217"/>
        <end position="228"/>
    </location>
</feature>
<feature type="region of interest" description="Disordered" evidence="1">
    <location>
        <begin position="194"/>
        <end position="290"/>
    </location>
</feature>
<dbReference type="Proteomes" id="UP000026962">
    <property type="component" value="Chromosome 1"/>
</dbReference>
<proteinExistence type="predicted"/>
<name>A0A0E0JEY1_ORYPU</name>